<comment type="similarity">
    <text evidence="4">Belongs to the synaptopodin family.</text>
</comment>
<evidence type="ECO:0000256" key="2">
    <source>
        <dbReference type="ARBA" id="ARBA00022490"/>
    </source>
</evidence>
<evidence type="ECO:0000259" key="6">
    <source>
        <dbReference type="PROSITE" id="PS50106"/>
    </source>
</evidence>
<protein>
    <submittedName>
        <fullName evidence="7">Synaptopodin 2</fullName>
    </submittedName>
</protein>
<dbReference type="AlphaFoldDB" id="A0A7J7U2U6"/>
<feature type="compositionally biased region" description="Basic residues" evidence="5">
    <location>
        <begin position="319"/>
        <end position="329"/>
    </location>
</feature>
<feature type="region of interest" description="Disordered" evidence="5">
    <location>
        <begin position="108"/>
        <end position="127"/>
    </location>
</feature>
<dbReference type="PANTHER" id="PTHR24217">
    <property type="entry name" value="PUTATIVE-RELATED"/>
    <property type="match status" value="1"/>
</dbReference>
<feature type="compositionally biased region" description="Pro residues" evidence="5">
    <location>
        <begin position="577"/>
        <end position="590"/>
    </location>
</feature>
<feature type="compositionally biased region" description="Basic and acidic residues" evidence="5">
    <location>
        <begin position="623"/>
        <end position="634"/>
    </location>
</feature>
<organism evidence="7 8">
    <name type="scientific">Rhinolophus ferrumequinum</name>
    <name type="common">Greater horseshoe bat</name>
    <dbReference type="NCBI Taxonomy" id="59479"/>
    <lineage>
        <taxon>Eukaryota</taxon>
        <taxon>Metazoa</taxon>
        <taxon>Chordata</taxon>
        <taxon>Craniata</taxon>
        <taxon>Vertebrata</taxon>
        <taxon>Euteleostomi</taxon>
        <taxon>Mammalia</taxon>
        <taxon>Eutheria</taxon>
        <taxon>Laurasiatheria</taxon>
        <taxon>Chiroptera</taxon>
        <taxon>Yinpterochiroptera</taxon>
        <taxon>Rhinolophoidea</taxon>
        <taxon>Rhinolophidae</taxon>
        <taxon>Rhinolophinae</taxon>
        <taxon>Rhinolophus</taxon>
    </lineage>
</organism>
<dbReference type="GO" id="GO:0005634">
    <property type="term" value="C:nucleus"/>
    <property type="evidence" value="ECO:0007669"/>
    <property type="project" value="TreeGrafter"/>
</dbReference>
<evidence type="ECO:0000256" key="5">
    <source>
        <dbReference type="SAM" id="MobiDB-lite"/>
    </source>
</evidence>
<feature type="compositionally biased region" description="Basic and acidic residues" evidence="5">
    <location>
        <begin position="330"/>
        <end position="340"/>
    </location>
</feature>
<feature type="region of interest" description="Disordered" evidence="5">
    <location>
        <begin position="482"/>
        <end position="764"/>
    </location>
</feature>
<name>A0A7J7U2U6_RHIFE</name>
<keyword evidence="2" id="KW-0963">Cytoplasm</keyword>
<dbReference type="GO" id="GO:0032233">
    <property type="term" value="P:positive regulation of actin filament bundle assembly"/>
    <property type="evidence" value="ECO:0007669"/>
    <property type="project" value="TreeGrafter"/>
</dbReference>
<dbReference type="InterPro" id="IPR001478">
    <property type="entry name" value="PDZ"/>
</dbReference>
<proteinExistence type="inferred from homology"/>
<evidence type="ECO:0000256" key="1">
    <source>
        <dbReference type="ARBA" id="ARBA00004496"/>
    </source>
</evidence>
<dbReference type="PROSITE" id="PS50106">
    <property type="entry name" value="PDZ"/>
    <property type="match status" value="1"/>
</dbReference>
<dbReference type="SUPFAM" id="SSF50156">
    <property type="entry name" value="PDZ domain-like"/>
    <property type="match status" value="1"/>
</dbReference>
<accession>A0A7J7U2U6</accession>
<dbReference type="EMBL" id="JACAGC010000017">
    <property type="protein sequence ID" value="KAF6307257.1"/>
    <property type="molecule type" value="Genomic_DNA"/>
</dbReference>
<feature type="region of interest" description="Disordered" evidence="5">
    <location>
        <begin position="793"/>
        <end position="829"/>
    </location>
</feature>
<feature type="domain" description="PDZ" evidence="6">
    <location>
        <begin position="1"/>
        <end position="59"/>
    </location>
</feature>
<feature type="region of interest" description="Disordered" evidence="5">
    <location>
        <begin position="943"/>
        <end position="977"/>
    </location>
</feature>
<dbReference type="PANTHER" id="PTHR24217:SF9">
    <property type="entry name" value="SYNAPTOPODIN-2"/>
    <property type="match status" value="1"/>
</dbReference>
<comment type="subcellular location">
    <subcellularLocation>
        <location evidence="1">Cytoplasm</location>
    </subcellularLocation>
</comment>
<feature type="region of interest" description="Disordered" evidence="5">
    <location>
        <begin position="1180"/>
        <end position="1219"/>
    </location>
</feature>
<dbReference type="Gene3D" id="2.30.42.10">
    <property type="match status" value="1"/>
</dbReference>
<feature type="compositionally biased region" description="Basic and acidic residues" evidence="5">
    <location>
        <begin position="308"/>
        <end position="318"/>
    </location>
</feature>
<dbReference type="InterPro" id="IPR036034">
    <property type="entry name" value="PDZ_sf"/>
</dbReference>
<gene>
    <name evidence="7" type="ORF">mRhiFer1_016468</name>
</gene>
<reference evidence="7 8" key="1">
    <citation type="journal article" date="2020" name="Nature">
        <title>Six reference-quality genomes reveal evolution of bat adaptations.</title>
        <authorList>
            <person name="Jebb D."/>
            <person name="Huang Z."/>
            <person name="Pippel M."/>
            <person name="Hughes G.M."/>
            <person name="Lavrichenko K."/>
            <person name="Devanna P."/>
            <person name="Winkler S."/>
            <person name="Jermiin L.S."/>
            <person name="Skirmuntt E.C."/>
            <person name="Katzourakis A."/>
            <person name="Burkitt-Gray L."/>
            <person name="Ray D.A."/>
            <person name="Sullivan K.A.M."/>
            <person name="Roscito J.G."/>
            <person name="Kirilenko B.M."/>
            <person name="Davalos L.M."/>
            <person name="Corthals A.P."/>
            <person name="Power M.L."/>
            <person name="Jones G."/>
            <person name="Ransome R.D."/>
            <person name="Dechmann D.K.N."/>
            <person name="Locatelli A.G."/>
            <person name="Puechmaille S.J."/>
            <person name="Fedrigo O."/>
            <person name="Jarvis E.D."/>
            <person name="Hiller M."/>
            <person name="Vernes S.C."/>
            <person name="Myers E.W."/>
            <person name="Teeling E.C."/>
        </authorList>
    </citation>
    <scope>NUCLEOTIDE SEQUENCE [LARGE SCALE GENOMIC DNA]</scope>
    <source>
        <strain evidence="7">MRhiFer1</strain>
        <tissue evidence="7">Lung</tissue>
    </source>
</reference>
<evidence type="ECO:0000256" key="3">
    <source>
        <dbReference type="ARBA" id="ARBA00022553"/>
    </source>
</evidence>
<dbReference type="GO" id="GO:0030018">
    <property type="term" value="C:Z disc"/>
    <property type="evidence" value="ECO:0007669"/>
    <property type="project" value="TreeGrafter"/>
</dbReference>
<dbReference type="GO" id="GO:0003779">
    <property type="term" value="F:actin binding"/>
    <property type="evidence" value="ECO:0007669"/>
    <property type="project" value="TreeGrafter"/>
</dbReference>
<dbReference type="Proteomes" id="UP000585614">
    <property type="component" value="Unassembled WGS sequence"/>
</dbReference>
<dbReference type="InterPro" id="IPR051976">
    <property type="entry name" value="Synaptopodin_domain"/>
</dbReference>
<sequence>MAPVLQIRSQSKASGSGLCEGDEVVSINGNPCADLTYPQVIELMESVTDSLQMLIKRPSSGINETLISGTEIKNHEHLPQEGCMESTTLQIRPAAKCQYRESCGTPIKSGAPLAEDQGSGPGFSGNKTEETVLSYQVVPHMSGAPRGHLTGEAILWEKAAVGQPGPVVKLQLSLSPEGPKGTRAPAVALLGAEQLKSPDPDPNLHQGRAVHIHSVPTEDKGDPSPRSSKIIQISSGHELRVLQAREAGDAGLPRVEVILDCSDTQKAEGCRLQAGSGGVDAPWEGGPSEAPPSLVSFAVSSEGTEQGEEPRWERDPSRPHKHRARHARLRRSESLSEKQVKEAKSKCKSIALLLTDAPNPHSKGVLMFKKRRRRARKFTLISYGTGQLGRQGDAEVEDDGGDGDDAWEEALLGASESDADEELPSDADDSARVVSFDWDSGLGDIERRLGRGDTMDLLPDTTGKGALMFARRRERMHQISAQEEERAGGLGPAPSPQRAEQVAPMAQHSARGSSVEVSRGPGPAPQHNGLRAAPETAEAGRMAPTNRTAKPFPGPGNPPATLFSAPRGATSPMADFPAPPPYSAVTPPPEALARAASSPVAGPAQPPPWPQPAPWSPPTFYDSSERIASRDERIAVPAKRTGILQEAKRRSTAKPMFTFKEPKVSPNPELLSLLQNSEGKRGAGAGGDSGPEEDYLSLGAEACNFMQSPSAKQKTPPPVAPKPAVKSSSSQPVTPVSPVWSPGVAPTQPPAFPTAGPAQGTAVSSIKIAQPSYSPARPASALNLAGPFKGPQAAVASLNSTAKPTAPTPAVGAEHAAAVGPSHELPGMRGKGAQLFAKRQSRMEKYVVDSDTVQAHAARAQSPTPSLPAAWKYSSNVRAPPPLAYNPIHSPSYPPAAIKSQPAAPQASKTSKKKGKKPLNALDVMKHQPYQLNASLFTFQPPDAKAGLPQKSPAKVSSVPAMKQQALPPRAVNASSPTGLRASSVYSVPAYSAQPAFFAEATSPVSASPVPGGIPSSPKQESASAAYFVAPRPKFSAKKSGVAVQEMARSLSLPGRPVPPALPTTSPWAYQPAWSYPTEPARGFEKASRRLTPWEAAAQCPLGRVDAAFEPRSIQESIVANVVSAARRKVLPGPSEGWNETLSCVPHAAKANVGALGPQHSAGSLPNDGMLTNAQYGQQPPYTCYRQPSRNDSEITSDHCLSVADGNYNPQPRGWRRQT</sequence>
<feature type="compositionally biased region" description="Pro residues" evidence="5">
    <location>
        <begin position="604"/>
        <end position="617"/>
    </location>
</feature>
<feature type="compositionally biased region" description="Low complexity" evidence="5">
    <location>
        <begin position="722"/>
        <end position="744"/>
    </location>
</feature>
<feature type="region of interest" description="Disordered" evidence="5">
    <location>
        <begin position="881"/>
        <end position="919"/>
    </location>
</feature>
<comment type="caution">
    <text evidence="7">The sequence shown here is derived from an EMBL/GenBank/DDBJ whole genome shotgun (WGS) entry which is preliminary data.</text>
</comment>
<evidence type="ECO:0000313" key="7">
    <source>
        <dbReference type="EMBL" id="KAF6307257.1"/>
    </source>
</evidence>
<keyword evidence="3" id="KW-0597">Phosphoprotein</keyword>
<evidence type="ECO:0000313" key="8">
    <source>
        <dbReference type="Proteomes" id="UP000585614"/>
    </source>
</evidence>
<feature type="region of interest" description="Disordered" evidence="5">
    <location>
        <begin position="272"/>
        <end position="340"/>
    </location>
</feature>
<evidence type="ECO:0000256" key="4">
    <source>
        <dbReference type="ARBA" id="ARBA00038161"/>
    </source>
</evidence>
<dbReference type="GO" id="GO:0001725">
    <property type="term" value="C:stress fiber"/>
    <property type="evidence" value="ECO:0007669"/>
    <property type="project" value="TreeGrafter"/>
</dbReference>